<feature type="compositionally biased region" description="Polar residues" evidence="1">
    <location>
        <begin position="1"/>
        <end position="33"/>
    </location>
</feature>
<feature type="non-terminal residue" evidence="2">
    <location>
        <position position="1"/>
    </location>
</feature>
<gene>
    <name evidence="2" type="ORF">ALEPTO_LOCUS7150</name>
</gene>
<evidence type="ECO:0000256" key="1">
    <source>
        <dbReference type="SAM" id="MobiDB-lite"/>
    </source>
</evidence>
<evidence type="ECO:0000313" key="3">
    <source>
        <dbReference type="Proteomes" id="UP000789508"/>
    </source>
</evidence>
<name>A0A9N9G5E1_9GLOM</name>
<proteinExistence type="predicted"/>
<dbReference type="EMBL" id="CAJVPS010002893">
    <property type="protein sequence ID" value="CAG8578573.1"/>
    <property type="molecule type" value="Genomic_DNA"/>
</dbReference>
<dbReference type="Proteomes" id="UP000789508">
    <property type="component" value="Unassembled WGS sequence"/>
</dbReference>
<keyword evidence="3" id="KW-1185">Reference proteome</keyword>
<accession>A0A9N9G5E1</accession>
<feature type="region of interest" description="Disordered" evidence="1">
    <location>
        <begin position="1"/>
        <end position="47"/>
    </location>
</feature>
<reference evidence="2" key="1">
    <citation type="submission" date="2021-06" db="EMBL/GenBank/DDBJ databases">
        <authorList>
            <person name="Kallberg Y."/>
            <person name="Tangrot J."/>
            <person name="Rosling A."/>
        </authorList>
    </citation>
    <scope>NUCLEOTIDE SEQUENCE</scope>
    <source>
        <strain evidence="2">FL130A</strain>
    </source>
</reference>
<dbReference type="AlphaFoldDB" id="A0A9N9G5E1"/>
<protein>
    <submittedName>
        <fullName evidence="2">8259_t:CDS:1</fullName>
    </submittedName>
</protein>
<sequence>IELQNHATYKTTTARQNQQEPAQITEQSNAPTTRTKHKNDYTNEAKIIMTPTMMLASTPTTKQC</sequence>
<evidence type="ECO:0000313" key="2">
    <source>
        <dbReference type="EMBL" id="CAG8578573.1"/>
    </source>
</evidence>
<comment type="caution">
    <text evidence="2">The sequence shown here is derived from an EMBL/GenBank/DDBJ whole genome shotgun (WGS) entry which is preliminary data.</text>
</comment>
<organism evidence="2 3">
    <name type="scientific">Ambispora leptoticha</name>
    <dbReference type="NCBI Taxonomy" id="144679"/>
    <lineage>
        <taxon>Eukaryota</taxon>
        <taxon>Fungi</taxon>
        <taxon>Fungi incertae sedis</taxon>
        <taxon>Mucoromycota</taxon>
        <taxon>Glomeromycotina</taxon>
        <taxon>Glomeromycetes</taxon>
        <taxon>Archaeosporales</taxon>
        <taxon>Ambisporaceae</taxon>
        <taxon>Ambispora</taxon>
    </lineage>
</organism>